<dbReference type="InterPro" id="IPR038078">
    <property type="entry name" value="PhoU-like_sf"/>
</dbReference>
<keyword evidence="3" id="KW-1185">Reference proteome</keyword>
<sequence>MFDSKKPDPFFHSLHEIALNVQKAAHYAEDFKVTTVQDLQDLALQMKKYETAGDKLVHDLIERLNNAFMTPIEREDILALAVRMDDVIDGLEHFTAHLEIYSLLEIDDSMRTFVNLIVKASDEMVKAMELLQKKKLLAMRDHSILIKDFERKCDEVFRSSLKQLFVTETNPIRIIQFKDLYEKLEEIADYTQNVANTVETIIMRNA</sequence>
<dbReference type="Gene3D" id="1.20.58.220">
    <property type="entry name" value="Phosphate transport system protein phou homolog 2, domain 2"/>
    <property type="match status" value="1"/>
</dbReference>
<dbReference type="InterPro" id="IPR052912">
    <property type="entry name" value="UPF0111_domain"/>
</dbReference>
<dbReference type="RefSeq" id="WP_100354302.1">
    <property type="nucleotide sequence ID" value="NZ_PCGR01000004.1"/>
</dbReference>
<dbReference type="AlphaFoldDB" id="A0A2M9EXF6"/>
<dbReference type="PANTHER" id="PTHR37298:SF1">
    <property type="entry name" value="UPF0111 PROTEIN YKAA"/>
    <property type="match status" value="1"/>
</dbReference>
<proteinExistence type="inferred from homology"/>
<protein>
    <recommendedName>
        <fullName evidence="4">DUF47 domain-containing protein</fullName>
    </recommendedName>
</protein>
<comment type="similarity">
    <text evidence="1">Belongs to the UPF0111 family.</text>
</comment>
<dbReference type="Pfam" id="PF01865">
    <property type="entry name" value="PhoU_div"/>
    <property type="match status" value="1"/>
</dbReference>
<reference evidence="2 3" key="1">
    <citation type="submission" date="2017-10" db="EMBL/GenBank/DDBJ databases">
        <title>Draft genome of Chryseomicrobium casticus sp. nov.</title>
        <authorList>
            <person name="Chakraborty R."/>
            <person name="Saha T."/>
        </authorList>
    </citation>
    <scope>NUCLEOTIDE SEQUENCE [LARGE SCALE GENOMIC DNA]</scope>
    <source>
        <strain evidence="2 3">ET03</strain>
    </source>
</reference>
<dbReference type="PANTHER" id="PTHR37298">
    <property type="entry name" value="UPF0111 PROTEIN YKAA"/>
    <property type="match status" value="1"/>
</dbReference>
<evidence type="ECO:0000313" key="3">
    <source>
        <dbReference type="Proteomes" id="UP000228680"/>
    </source>
</evidence>
<evidence type="ECO:0008006" key="4">
    <source>
        <dbReference type="Google" id="ProtNLM"/>
    </source>
</evidence>
<dbReference type="OrthoDB" id="9797568at2"/>
<evidence type="ECO:0000313" key="2">
    <source>
        <dbReference type="EMBL" id="PJK15897.1"/>
    </source>
</evidence>
<dbReference type="InterPro" id="IPR018445">
    <property type="entry name" value="Put_Phosphate_transp_reg"/>
</dbReference>
<organism evidence="2 3">
    <name type="scientific">Chryseomicrobium excrementi</name>
    <dbReference type="NCBI Taxonomy" id="2041346"/>
    <lineage>
        <taxon>Bacteria</taxon>
        <taxon>Bacillati</taxon>
        <taxon>Bacillota</taxon>
        <taxon>Bacilli</taxon>
        <taxon>Bacillales</taxon>
        <taxon>Caryophanaceae</taxon>
        <taxon>Chryseomicrobium</taxon>
    </lineage>
</organism>
<gene>
    <name evidence="2" type="ORF">CQS04_11720</name>
</gene>
<evidence type="ECO:0000256" key="1">
    <source>
        <dbReference type="ARBA" id="ARBA00008591"/>
    </source>
</evidence>
<accession>A0A2M9EXF6</accession>
<name>A0A2M9EXF6_9BACL</name>
<dbReference type="EMBL" id="PCGR01000004">
    <property type="protein sequence ID" value="PJK15897.1"/>
    <property type="molecule type" value="Genomic_DNA"/>
</dbReference>
<comment type="caution">
    <text evidence="2">The sequence shown here is derived from an EMBL/GenBank/DDBJ whole genome shotgun (WGS) entry which is preliminary data.</text>
</comment>
<dbReference type="Proteomes" id="UP000228680">
    <property type="component" value="Unassembled WGS sequence"/>
</dbReference>